<keyword evidence="16" id="KW-1185">Reference proteome</keyword>
<dbReference type="GO" id="GO:0005249">
    <property type="term" value="F:voltage-gated potassium channel activity"/>
    <property type="evidence" value="ECO:0007669"/>
    <property type="project" value="InterPro"/>
</dbReference>
<dbReference type="InterPro" id="IPR005821">
    <property type="entry name" value="Ion_trans_dom"/>
</dbReference>
<gene>
    <name evidence="15" type="ORF">PGLA1383_LOCUS44401</name>
</gene>
<dbReference type="InterPro" id="IPR028325">
    <property type="entry name" value="VG_K_chnl"/>
</dbReference>
<comment type="caution">
    <text evidence="15">The sequence shown here is derived from an EMBL/GenBank/DDBJ whole genome shotgun (WGS) entry which is preliminary data.</text>
</comment>
<evidence type="ECO:0000256" key="8">
    <source>
        <dbReference type="ARBA" id="ARBA00022989"/>
    </source>
</evidence>
<evidence type="ECO:0000256" key="4">
    <source>
        <dbReference type="ARBA" id="ARBA00022692"/>
    </source>
</evidence>
<sequence length="488" mass="53862">MMELGGPLNEERRSEDAQSLAAGSGQDGHSAVRQQIAALLDNPESSTLAQSFHYALFFLIIGSTTLTMMETMTIPEIRDHMAAFQAVDWFVTVCFTIELCLRVYAAESWVAYLSNCHNVVDIFAVLPSYVELYLLFWADYDTRDLQQAVDSMRTLRITRVVRLVRVFRVVRLVDQWYYLEQMLLIFRVLFDSSSSRLYAIYAILLLLGSTTMIAASLMYVFEIPSCFEDSVAGVTTKSGLLERSTLAGCPTASHFDSILSAWWWAVITLTTVGYGDVVPATVPGKVVGGTMCLCAVMIVAIAAARFSIQFQERWVQVQASFKVRKHFAGDAALLQEQEELEQLLLNFDQSIHQLLGKVSCASSEAGGGIRSVALSPLRVSIEGNAAALRSGACSFLHEVLAEARLGSTGASCNPKTSPMRQSSRSRCPEERPRSRQGQEAPALELPEDAASELLLAPEAPRVPARELLPLTTSPPRQADRLDRRLMTN</sequence>
<dbReference type="Pfam" id="PF00520">
    <property type="entry name" value="Ion_trans"/>
    <property type="match status" value="1"/>
</dbReference>
<keyword evidence="6" id="KW-0851">Voltage-gated channel</keyword>
<name>A0A813GN13_POLGL</name>
<evidence type="ECO:0000256" key="12">
    <source>
        <dbReference type="SAM" id="MobiDB-lite"/>
    </source>
</evidence>
<feature type="transmembrane region" description="Helical" evidence="13">
    <location>
        <begin position="51"/>
        <end position="69"/>
    </location>
</feature>
<feature type="transmembrane region" description="Helical" evidence="13">
    <location>
        <begin position="198"/>
        <end position="221"/>
    </location>
</feature>
<keyword evidence="2" id="KW-0813">Transport</keyword>
<evidence type="ECO:0000256" key="2">
    <source>
        <dbReference type="ARBA" id="ARBA00022448"/>
    </source>
</evidence>
<feature type="compositionally biased region" description="Polar residues" evidence="12">
    <location>
        <begin position="408"/>
        <end position="419"/>
    </location>
</feature>
<dbReference type="EMBL" id="CAJNNV010029234">
    <property type="protein sequence ID" value="CAE8627672.1"/>
    <property type="molecule type" value="Genomic_DNA"/>
</dbReference>
<keyword evidence="8 13" id="KW-1133">Transmembrane helix</keyword>
<protein>
    <recommendedName>
        <fullName evidence="14">Ion transport domain-containing protein</fullName>
    </recommendedName>
</protein>
<dbReference type="PANTHER" id="PTHR11537">
    <property type="entry name" value="VOLTAGE-GATED POTASSIUM CHANNEL"/>
    <property type="match status" value="1"/>
</dbReference>
<evidence type="ECO:0000256" key="9">
    <source>
        <dbReference type="ARBA" id="ARBA00023065"/>
    </source>
</evidence>
<dbReference type="PANTHER" id="PTHR11537:SF254">
    <property type="entry name" value="POTASSIUM VOLTAGE-GATED CHANNEL PROTEIN SHAB"/>
    <property type="match status" value="1"/>
</dbReference>
<evidence type="ECO:0000256" key="3">
    <source>
        <dbReference type="ARBA" id="ARBA00022538"/>
    </source>
</evidence>
<evidence type="ECO:0000313" key="15">
    <source>
        <dbReference type="EMBL" id="CAE8627672.1"/>
    </source>
</evidence>
<dbReference type="Gene3D" id="1.10.287.70">
    <property type="match status" value="1"/>
</dbReference>
<organism evidence="15 16">
    <name type="scientific">Polarella glacialis</name>
    <name type="common">Dinoflagellate</name>
    <dbReference type="NCBI Taxonomy" id="89957"/>
    <lineage>
        <taxon>Eukaryota</taxon>
        <taxon>Sar</taxon>
        <taxon>Alveolata</taxon>
        <taxon>Dinophyceae</taxon>
        <taxon>Suessiales</taxon>
        <taxon>Suessiaceae</taxon>
        <taxon>Polarella</taxon>
    </lineage>
</organism>
<evidence type="ECO:0000256" key="13">
    <source>
        <dbReference type="SAM" id="Phobius"/>
    </source>
</evidence>
<keyword evidence="4 13" id="KW-0812">Transmembrane</keyword>
<dbReference type="PRINTS" id="PR00169">
    <property type="entry name" value="KCHANNEL"/>
</dbReference>
<keyword evidence="9" id="KW-0406">Ion transport</keyword>
<dbReference type="AlphaFoldDB" id="A0A813GN13"/>
<dbReference type="GO" id="GO:0008076">
    <property type="term" value="C:voltage-gated potassium channel complex"/>
    <property type="evidence" value="ECO:0007669"/>
    <property type="project" value="InterPro"/>
</dbReference>
<reference evidence="15" key="1">
    <citation type="submission" date="2021-02" db="EMBL/GenBank/DDBJ databases">
        <authorList>
            <person name="Dougan E. K."/>
            <person name="Rhodes N."/>
            <person name="Thang M."/>
            <person name="Chan C."/>
        </authorList>
    </citation>
    <scope>NUCLEOTIDE SEQUENCE</scope>
</reference>
<accession>A0A813GN13</accession>
<dbReference type="SUPFAM" id="SSF81324">
    <property type="entry name" value="Voltage-gated potassium channels"/>
    <property type="match status" value="1"/>
</dbReference>
<dbReference type="Proteomes" id="UP000654075">
    <property type="component" value="Unassembled WGS sequence"/>
</dbReference>
<evidence type="ECO:0000256" key="11">
    <source>
        <dbReference type="ARBA" id="ARBA00023303"/>
    </source>
</evidence>
<evidence type="ECO:0000313" key="16">
    <source>
        <dbReference type="Proteomes" id="UP000654075"/>
    </source>
</evidence>
<evidence type="ECO:0000256" key="6">
    <source>
        <dbReference type="ARBA" id="ARBA00022882"/>
    </source>
</evidence>
<keyword evidence="11" id="KW-0407">Ion channel</keyword>
<dbReference type="OMA" id="YVELAMG"/>
<feature type="region of interest" description="Disordered" evidence="12">
    <location>
        <begin position="407"/>
        <end position="488"/>
    </location>
</feature>
<dbReference type="GO" id="GO:0001508">
    <property type="term" value="P:action potential"/>
    <property type="evidence" value="ECO:0007669"/>
    <property type="project" value="TreeGrafter"/>
</dbReference>
<keyword evidence="5" id="KW-0631">Potassium channel</keyword>
<keyword evidence="7" id="KW-0630">Potassium</keyword>
<dbReference type="OrthoDB" id="432849at2759"/>
<evidence type="ECO:0000259" key="14">
    <source>
        <dbReference type="Pfam" id="PF00520"/>
    </source>
</evidence>
<feature type="compositionally biased region" description="Basic and acidic residues" evidence="12">
    <location>
        <begin position="477"/>
        <end position="488"/>
    </location>
</feature>
<comment type="subcellular location">
    <subcellularLocation>
        <location evidence="1">Membrane</location>
        <topology evidence="1">Multi-pass membrane protein</topology>
    </subcellularLocation>
</comment>
<dbReference type="Gene3D" id="1.20.120.350">
    <property type="entry name" value="Voltage-gated potassium channels. Chain C"/>
    <property type="match status" value="1"/>
</dbReference>
<evidence type="ECO:0000256" key="10">
    <source>
        <dbReference type="ARBA" id="ARBA00023136"/>
    </source>
</evidence>
<dbReference type="InterPro" id="IPR027359">
    <property type="entry name" value="Volt_channel_dom_sf"/>
</dbReference>
<feature type="region of interest" description="Disordered" evidence="12">
    <location>
        <begin position="1"/>
        <end position="26"/>
    </location>
</feature>
<evidence type="ECO:0000256" key="5">
    <source>
        <dbReference type="ARBA" id="ARBA00022826"/>
    </source>
</evidence>
<evidence type="ECO:0000256" key="7">
    <source>
        <dbReference type="ARBA" id="ARBA00022958"/>
    </source>
</evidence>
<evidence type="ECO:0000256" key="1">
    <source>
        <dbReference type="ARBA" id="ARBA00004141"/>
    </source>
</evidence>
<feature type="transmembrane region" description="Helical" evidence="13">
    <location>
        <begin position="286"/>
        <end position="308"/>
    </location>
</feature>
<keyword evidence="10 13" id="KW-0472">Membrane</keyword>
<proteinExistence type="predicted"/>
<keyword evidence="3" id="KW-0633">Potassium transport</keyword>
<feature type="domain" description="Ion transport" evidence="14">
    <location>
        <begin position="50"/>
        <end position="311"/>
    </location>
</feature>